<evidence type="ECO:0000259" key="1">
    <source>
        <dbReference type="Pfam" id="PF07727"/>
    </source>
</evidence>
<name>A5BX35_VITVI</name>
<protein>
    <recommendedName>
        <fullName evidence="1">Reverse transcriptase Ty1/copia-type domain-containing protein</fullName>
    </recommendedName>
</protein>
<accession>A5BX35</accession>
<dbReference type="Pfam" id="PF07727">
    <property type="entry name" value="RVT_2"/>
    <property type="match status" value="1"/>
</dbReference>
<evidence type="ECO:0000313" key="2">
    <source>
        <dbReference type="EMBL" id="CAN79414.1"/>
    </source>
</evidence>
<feature type="domain" description="Reverse transcriptase Ty1/copia-type" evidence="1">
    <location>
        <begin position="89"/>
        <end position="158"/>
    </location>
</feature>
<dbReference type="EMBL" id="AM474305">
    <property type="protein sequence ID" value="CAN79414.1"/>
    <property type="molecule type" value="Genomic_DNA"/>
</dbReference>
<dbReference type="AlphaFoldDB" id="A5BX35"/>
<organism evidence="2">
    <name type="scientific">Vitis vinifera</name>
    <name type="common">Grape</name>
    <dbReference type="NCBI Taxonomy" id="29760"/>
    <lineage>
        <taxon>Eukaryota</taxon>
        <taxon>Viridiplantae</taxon>
        <taxon>Streptophyta</taxon>
        <taxon>Embryophyta</taxon>
        <taxon>Tracheophyta</taxon>
        <taxon>Spermatophyta</taxon>
        <taxon>Magnoliopsida</taxon>
        <taxon>eudicotyledons</taxon>
        <taxon>Gunneridae</taxon>
        <taxon>Pentapetalae</taxon>
        <taxon>rosids</taxon>
        <taxon>Vitales</taxon>
        <taxon>Vitaceae</taxon>
        <taxon>Viteae</taxon>
        <taxon>Vitis</taxon>
    </lineage>
</organism>
<dbReference type="InterPro" id="IPR013103">
    <property type="entry name" value="RVT_2"/>
</dbReference>
<gene>
    <name evidence="2" type="ORF">VITISV_036694</name>
</gene>
<sequence>MASSNQPNQRVVIGSYEVSTMEDILLHLMLILGIKLRRQNMSDLNVATMDYRVIPSIVVINYMDTHLGISLDPRLNQAMKVELYTLEENRTWSLTTLPSSKRAMGCKWVYKLKFQVDGSLEWYKAHIVAKGYTQQESVGYIDTISPVAKLRSGESFLAFLVYVDDIDITSNDYKTVEELKIFLDSQFKLKNLRQLKYFLSLEVARLRKLILFSTSERSTLKLIVTLSKKRYKQIVSRQCMCPRSTRLSISSLRLYSQHSSTISSIGWEFIISILHLEGEY</sequence>
<reference evidence="2" key="1">
    <citation type="journal article" date="2007" name="PLoS ONE">
        <title>The first genome sequence of an elite grapevine cultivar (Pinot noir Vitis vinifera L.): coping with a highly heterozygous genome.</title>
        <authorList>
            <person name="Velasco R."/>
            <person name="Zharkikh A."/>
            <person name="Troggio M."/>
            <person name="Cartwright D.A."/>
            <person name="Cestaro A."/>
            <person name="Pruss D."/>
            <person name="Pindo M."/>
            <person name="FitzGerald L.M."/>
            <person name="Vezzulli S."/>
            <person name="Reid J."/>
            <person name="Malacarne G."/>
            <person name="Iliev D."/>
            <person name="Coppola G."/>
            <person name="Wardell B."/>
            <person name="Micheletti D."/>
            <person name="Macalma T."/>
            <person name="Facci M."/>
            <person name="Mitchell J.T."/>
            <person name="Perazzolli M."/>
            <person name="Eldredge G."/>
            <person name="Gatto P."/>
            <person name="Oyzerski R."/>
            <person name="Moretto M."/>
            <person name="Gutin N."/>
            <person name="Stefanini M."/>
            <person name="Chen Y."/>
            <person name="Segala C."/>
            <person name="Davenport C."/>
            <person name="Dematte L."/>
            <person name="Mraz A."/>
            <person name="Battilana J."/>
            <person name="Stormo K."/>
            <person name="Costa F."/>
            <person name="Tao Q."/>
            <person name="Si-Ammour A."/>
            <person name="Harkins T."/>
            <person name="Lackey A."/>
            <person name="Perbost C."/>
            <person name="Taillon B."/>
            <person name="Stella A."/>
            <person name="Solovyev V."/>
            <person name="Fawcett J.A."/>
            <person name="Sterck L."/>
            <person name="Vandepoele K."/>
            <person name="Grando S.M."/>
            <person name="Toppo S."/>
            <person name="Moser C."/>
            <person name="Lanchbury J."/>
            <person name="Bogden R."/>
            <person name="Skolnick M."/>
            <person name="Sgaramella V."/>
            <person name="Bhatnagar S.K."/>
            <person name="Fontana P."/>
            <person name="Gutin A."/>
            <person name="Van de Peer Y."/>
            <person name="Salamini F."/>
            <person name="Viola R."/>
        </authorList>
    </citation>
    <scope>NUCLEOTIDE SEQUENCE</scope>
</reference>
<proteinExistence type="predicted"/>